<feature type="disulfide bond" evidence="15">
    <location>
        <begin position="41"/>
        <end position="98"/>
    </location>
</feature>
<feature type="binding site" evidence="14">
    <location>
        <position position="29"/>
    </location>
    <ligand>
        <name>Ca(2+)</name>
        <dbReference type="ChEBI" id="CHEBI:29108"/>
    </ligand>
</feature>
<name>A0A8C6VGB5_NAJNA</name>
<dbReference type="PRINTS" id="PR00389">
    <property type="entry name" value="PHPHLIPASEA2"/>
</dbReference>
<evidence type="ECO:0000256" key="8">
    <source>
        <dbReference type="ARBA" id="ARBA00022837"/>
    </source>
</evidence>
<feature type="binding site" evidence="14">
    <location>
        <position position="27"/>
    </location>
    <ligand>
        <name>Ca(2+)</name>
        <dbReference type="ChEBI" id="CHEBI:29108"/>
    </ligand>
</feature>
<feature type="disulfide bond" evidence="15">
    <location>
        <begin position="58"/>
        <end position="84"/>
    </location>
</feature>
<feature type="disulfide bond" evidence="15">
    <location>
        <begin position="78"/>
        <end position="89"/>
    </location>
</feature>
<reference evidence="18" key="2">
    <citation type="submission" date="2025-09" db="UniProtKB">
        <authorList>
            <consortium name="Ensembl"/>
        </authorList>
    </citation>
    <scope>IDENTIFICATION</scope>
</reference>
<evidence type="ECO:0000256" key="9">
    <source>
        <dbReference type="ARBA" id="ARBA00022963"/>
    </source>
</evidence>
<evidence type="ECO:0000256" key="1">
    <source>
        <dbReference type="ARBA" id="ARBA00001604"/>
    </source>
</evidence>
<dbReference type="SUPFAM" id="SSF48619">
    <property type="entry name" value="Phospholipase A2, PLA2"/>
    <property type="match status" value="1"/>
</dbReference>
<dbReference type="PROSITE" id="PS00119">
    <property type="entry name" value="PA2_ASP"/>
    <property type="match status" value="1"/>
</dbReference>
<keyword evidence="5 16" id="KW-0964">Secreted</keyword>
<evidence type="ECO:0000256" key="16">
    <source>
        <dbReference type="RuleBase" id="RU361236"/>
    </source>
</evidence>
<dbReference type="SMART" id="SM00085">
    <property type="entry name" value="PA2c"/>
    <property type="match status" value="1"/>
</dbReference>
<evidence type="ECO:0000256" key="13">
    <source>
        <dbReference type="PIRSR" id="PIRSR601211-1"/>
    </source>
</evidence>
<evidence type="ECO:0000259" key="17">
    <source>
        <dbReference type="SMART" id="SM00085"/>
    </source>
</evidence>
<evidence type="ECO:0000256" key="7">
    <source>
        <dbReference type="ARBA" id="ARBA00022801"/>
    </source>
</evidence>
<comment type="subcellular location">
    <subcellularLocation>
        <location evidence="2 16">Secreted</location>
    </subcellularLocation>
</comment>
<feature type="disulfide bond" evidence="15">
    <location>
        <begin position="47"/>
        <end position="123"/>
    </location>
</feature>
<accession>A0A8C6VGB5</accession>
<reference evidence="18" key="1">
    <citation type="submission" date="2025-08" db="UniProtKB">
        <authorList>
            <consortium name="Ensembl"/>
        </authorList>
    </citation>
    <scope>IDENTIFICATION</scope>
</reference>
<dbReference type="InterPro" id="IPR036444">
    <property type="entry name" value="PLipase_A2_dom_sf"/>
</dbReference>
<keyword evidence="11 15" id="KW-1015">Disulfide bond</keyword>
<dbReference type="Pfam" id="PF00068">
    <property type="entry name" value="Phospholip_A2_1"/>
    <property type="match status" value="1"/>
</dbReference>
<protein>
    <recommendedName>
        <fullName evidence="4">phospholipase A2</fullName>
        <ecNumber evidence="4">3.1.1.4</ecNumber>
    </recommendedName>
    <alternativeName>
        <fullName evidence="12">Phosphatidylcholine 2-acylhydrolase</fullName>
    </alternativeName>
</protein>
<comment type="catalytic activity">
    <reaction evidence="1">
        <text>a 1,2-diacyl-sn-glycero-3-phosphocholine + H2O = a 1-acyl-sn-glycero-3-phosphocholine + a fatty acid + H(+)</text>
        <dbReference type="Rhea" id="RHEA:15801"/>
        <dbReference type="ChEBI" id="CHEBI:15377"/>
        <dbReference type="ChEBI" id="CHEBI:15378"/>
        <dbReference type="ChEBI" id="CHEBI:28868"/>
        <dbReference type="ChEBI" id="CHEBI:57643"/>
        <dbReference type="ChEBI" id="CHEBI:58168"/>
        <dbReference type="EC" id="3.1.1.4"/>
    </reaction>
</comment>
<comment type="cofactor">
    <cofactor evidence="14">
        <name>Ca(2+)</name>
        <dbReference type="ChEBI" id="CHEBI:29108"/>
    </cofactor>
    <text evidence="14">Binds 1 Ca(2+) ion per subunit.</text>
</comment>
<comment type="similarity">
    <text evidence="3">Belongs to the phospholipase A2 family. Group I subfamily. D49 sub-subfamily.</text>
</comment>
<dbReference type="InterPro" id="IPR016090">
    <property type="entry name" value="PLA2-like_dom"/>
</dbReference>
<dbReference type="GeneTree" id="ENSGT00940000154885"/>
<evidence type="ECO:0000256" key="5">
    <source>
        <dbReference type="ARBA" id="ARBA00022525"/>
    </source>
</evidence>
<feature type="disulfide bond" evidence="15">
    <location>
        <begin position="48"/>
        <end position="91"/>
    </location>
</feature>
<keyword evidence="19" id="KW-1185">Reference proteome</keyword>
<dbReference type="OMA" id="NLYGCHC"/>
<sequence length="135" mass="15418">MISTLLCYGDRLRIPLLALNLYGCHCGTGGFGKPLDAVDRCCFLHDCCYRHTRLSLKCHNRVKWQRYKLLCKTSETECQSKSICGRTACECDKQLAECLTVAKPQRKHSFYKRDLCQGAKGSCPAMHQNWTKTLH</sequence>
<dbReference type="GO" id="GO:0005543">
    <property type="term" value="F:phospholipid binding"/>
    <property type="evidence" value="ECO:0007669"/>
    <property type="project" value="TreeGrafter"/>
</dbReference>
<dbReference type="PANTHER" id="PTHR11716">
    <property type="entry name" value="PHOSPHOLIPASE A2 FAMILY MEMBER"/>
    <property type="match status" value="1"/>
</dbReference>
<dbReference type="OrthoDB" id="5841574at2759"/>
<evidence type="ECO:0000256" key="2">
    <source>
        <dbReference type="ARBA" id="ARBA00004613"/>
    </source>
</evidence>
<evidence type="ECO:0000256" key="10">
    <source>
        <dbReference type="ARBA" id="ARBA00023098"/>
    </source>
</evidence>
<dbReference type="Gene3D" id="1.20.90.10">
    <property type="entry name" value="Phospholipase A2 domain"/>
    <property type="match status" value="1"/>
</dbReference>
<evidence type="ECO:0000256" key="14">
    <source>
        <dbReference type="PIRSR" id="PIRSR601211-2"/>
    </source>
</evidence>
<feature type="disulfide bond" evidence="15">
    <location>
        <begin position="26"/>
        <end position="42"/>
    </location>
</feature>
<keyword evidence="10" id="KW-0443">Lipid metabolism</keyword>
<feature type="active site" evidence="13">
    <location>
        <position position="45"/>
    </location>
</feature>
<keyword evidence="9" id="KW-0442">Lipid degradation</keyword>
<feature type="binding site" evidence="14">
    <location>
        <position position="46"/>
    </location>
    <ligand>
        <name>Ca(2+)</name>
        <dbReference type="ChEBI" id="CHEBI:29108"/>
    </ligand>
</feature>
<dbReference type="InterPro" id="IPR001211">
    <property type="entry name" value="PLA2"/>
</dbReference>
<keyword evidence="6 14" id="KW-0479">Metal-binding</keyword>
<evidence type="ECO:0000256" key="12">
    <source>
        <dbReference type="ARBA" id="ARBA00029903"/>
    </source>
</evidence>
<dbReference type="InterPro" id="IPR033112">
    <property type="entry name" value="PLA2_Asp_AS"/>
</dbReference>
<keyword evidence="8 14" id="KW-0106">Calcium</keyword>
<proteinExistence type="inferred from homology"/>
<dbReference type="Ensembl" id="ENSNNAT00000005297.1">
    <property type="protein sequence ID" value="ENSNNAP00000005071.1"/>
    <property type="gene ID" value="ENSNNAG00000003407.1"/>
</dbReference>
<dbReference type="Proteomes" id="UP000694559">
    <property type="component" value="Unplaced"/>
</dbReference>
<dbReference type="PANTHER" id="PTHR11716:SF4">
    <property type="entry name" value="GROUP 10 SECRETORY PHOSPHOLIPASE A2"/>
    <property type="match status" value="1"/>
</dbReference>
<dbReference type="InterPro" id="IPR033113">
    <property type="entry name" value="PLA2_histidine"/>
</dbReference>
<dbReference type="EC" id="3.1.1.4" evidence="4"/>
<dbReference type="GO" id="GO:0050482">
    <property type="term" value="P:arachidonate secretion"/>
    <property type="evidence" value="ECO:0007669"/>
    <property type="project" value="InterPro"/>
</dbReference>
<keyword evidence="7" id="KW-0378">Hydrolase</keyword>
<evidence type="ECO:0000256" key="15">
    <source>
        <dbReference type="PIRSR" id="PIRSR601211-3"/>
    </source>
</evidence>
<evidence type="ECO:0000256" key="6">
    <source>
        <dbReference type="ARBA" id="ARBA00022723"/>
    </source>
</evidence>
<dbReference type="GO" id="GO:0005509">
    <property type="term" value="F:calcium ion binding"/>
    <property type="evidence" value="ECO:0007669"/>
    <property type="project" value="InterPro"/>
</dbReference>
<dbReference type="PROSITE" id="PS00118">
    <property type="entry name" value="PA2_HIS"/>
    <property type="match status" value="1"/>
</dbReference>
<dbReference type="GO" id="GO:0006644">
    <property type="term" value="P:phospholipid metabolic process"/>
    <property type="evidence" value="ECO:0007669"/>
    <property type="project" value="InterPro"/>
</dbReference>
<feature type="disulfide bond" evidence="15">
    <location>
        <begin position="24"/>
        <end position="116"/>
    </location>
</feature>
<dbReference type="GO" id="GO:0005576">
    <property type="term" value="C:extracellular region"/>
    <property type="evidence" value="ECO:0007669"/>
    <property type="project" value="UniProtKB-SubCell"/>
</dbReference>
<dbReference type="GO" id="GO:0016042">
    <property type="term" value="P:lipid catabolic process"/>
    <property type="evidence" value="ECO:0007669"/>
    <property type="project" value="UniProtKB-KW"/>
</dbReference>
<dbReference type="CDD" id="cd00125">
    <property type="entry name" value="PLA2c"/>
    <property type="match status" value="1"/>
</dbReference>
<dbReference type="AlphaFoldDB" id="A0A8C6VGB5"/>
<evidence type="ECO:0000256" key="4">
    <source>
        <dbReference type="ARBA" id="ARBA00013278"/>
    </source>
</evidence>
<feature type="domain" description="Phospholipase A2-like central" evidence="17">
    <location>
        <begin position="2"/>
        <end position="117"/>
    </location>
</feature>
<evidence type="ECO:0000256" key="3">
    <source>
        <dbReference type="ARBA" id="ARBA00007892"/>
    </source>
</evidence>
<feature type="active site" evidence="13">
    <location>
        <position position="92"/>
    </location>
</feature>
<evidence type="ECO:0000313" key="19">
    <source>
        <dbReference type="Proteomes" id="UP000694559"/>
    </source>
</evidence>
<dbReference type="GO" id="GO:0047498">
    <property type="term" value="F:calcium-dependent phospholipase A2 activity"/>
    <property type="evidence" value="ECO:0007669"/>
    <property type="project" value="TreeGrafter"/>
</dbReference>
<evidence type="ECO:0000256" key="11">
    <source>
        <dbReference type="ARBA" id="ARBA00023157"/>
    </source>
</evidence>
<organism evidence="18 19">
    <name type="scientific">Naja naja</name>
    <name type="common">Indian cobra</name>
    <dbReference type="NCBI Taxonomy" id="35670"/>
    <lineage>
        <taxon>Eukaryota</taxon>
        <taxon>Metazoa</taxon>
        <taxon>Chordata</taxon>
        <taxon>Craniata</taxon>
        <taxon>Vertebrata</taxon>
        <taxon>Euteleostomi</taxon>
        <taxon>Lepidosauria</taxon>
        <taxon>Squamata</taxon>
        <taxon>Bifurcata</taxon>
        <taxon>Unidentata</taxon>
        <taxon>Episquamata</taxon>
        <taxon>Toxicofera</taxon>
        <taxon>Serpentes</taxon>
        <taxon>Colubroidea</taxon>
        <taxon>Elapidae</taxon>
        <taxon>Elapinae</taxon>
        <taxon>Naja</taxon>
    </lineage>
</organism>
<evidence type="ECO:0000313" key="18">
    <source>
        <dbReference type="Ensembl" id="ENSNNAP00000005071.1"/>
    </source>
</evidence>